<evidence type="ECO:0000259" key="1">
    <source>
        <dbReference type="PROSITE" id="PS51186"/>
    </source>
</evidence>
<evidence type="ECO:0000313" key="4">
    <source>
        <dbReference type="Proteomes" id="UP001172737"/>
    </source>
</evidence>
<proteinExistence type="predicted"/>
<dbReference type="PROSITE" id="PS51186">
    <property type="entry name" value="GNAT"/>
    <property type="match status" value="1"/>
</dbReference>
<name>A0AAW7M7D4_9MICO</name>
<dbReference type="PANTHER" id="PTHR42791">
    <property type="entry name" value="GNAT FAMILY ACETYLTRANSFERASE"/>
    <property type="match status" value="1"/>
</dbReference>
<dbReference type="InterPro" id="IPR052523">
    <property type="entry name" value="Trichothecene_AcTrans"/>
</dbReference>
<dbReference type="SUPFAM" id="SSF55729">
    <property type="entry name" value="Acyl-CoA N-acyltransferases (Nat)"/>
    <property type="match status" value="1"/>
</dbReference>
<dbReference type="PANTHER" id="PTHR42791:SF1">
    <property type="entry name" value="N-ACETYLTRANSFERASE DOMAIN-CONTAINING PROTEIN"/>
    <property type="match status" value="1"/>
</dbReference>
<dbReference type="CDD" id="cd04301">
    <property type="entry name" value="NAT_SF"/>
    <property type="match status" value="1"/>
</dbReference>
<reference evidence="3" key="1">
    <citation type="submission" date="2023-06" db="EMBL/GenBank/DDBJ databases">
        <title>Sysu t00039.</title>
        <authorList>
            <person name="Gao L."/>
            <person name="Fang B.-Z."/>
            <person name="Li W.-J."/>
        </authorList>
    </citation>
    <scope>NUCLEOTIDE SEQUENCE</scope>
    <source>
        <strain evidence="3">SYSU T00039</strain>
    </source>
</reference>
<dbReference type="EMBL" id="JAUHPX010000001">
    <property type="protein sequence ID" value="MDN4486795.1"/>
    <property type="molecule type" value="Genomic_DNA"/>
</dbReference>
<dbReference type="Proteomes" id="UP001172737">
    <property type="component" value="Unassembled WGS sequence"/>
</dbReference>
<evidence type="ECO:0000313" key="5">
    <source>
        <dbReference type="Proteomes" id="UP001172756"/>
    </source>
</evidence>
<sequence>MAQVRQARPDDSAEIVHLGALMYKAVGARPTPSWAAESARTVRARLGTDLFGVVIDAEEGGLAACGLVNVAPRLARPGAQAERMGYIQWVSTAPQHQRRGYARAVMEALLDLTDAMGIEVVELHASPAGLHLYQDLGFFIKHDNVAMTAQRLRPRL</sequence>
<dbReference type="Proteomes" id="UP001172756">
    <property type="component" value="Unassembled WGS sequence"/>
</dbReference>
<reference evidence="2 5" key="2">
    <citation type="submission" date="2023-06" db="EMBL/GenBank/DDBJ databases">
        <title>SYSU T0a273.</title>
        <authorList>
            <person name="Gao L."/>
            <person name="Fang B.-Z."/>
            <person name="Li W.-J."/>
        </authorList>
    </citation>
    <scope>NUCLEOTIDE SEQUENCE [LARGE SCALE GENOMIC DNA]</scope>
    <source>
        <strain evidence="2 5">SYSU T0a273</strain>
    </source>
</reference>
<dbReference type="EMBL" id="JAUHQB010000001">
    <property type="protein sequence ID" value="MDN4482137.1"/>
    <property type="molecule type" value="Genomic_DNA"/>
</dbReference>
<evidence type="ECO:0000313" key="2">
    <source>
        <dbReference type="EMBL" id="MDN4482137.1"/>
    </source>
</evidence>
<dbReference type="InterPro" id="IPR016181">
    <property type="entry name" value="Acyl_CoA_acyltransferase"/>
</dbReference>
<keyword evidence="4" id="KW-1185">Reference proteome</keyword>
<dbReference type="Gene3D" id="3.40.630.30">
    <property type="match status" value="1"/>
</dbReference>
<protein>
    <submittedName>
        <fullName evidence="3">GNAT family N-acetyltransferase</fullName>
    </submittedName>
</protein>
<dbReference type="InterPro" id="IPR000182">
    <property type="entry name" value="GNAT_dom"/>
</dbReference>
<gene>
    <name evidence="2" type="ORF">QQ002_01130</name>
    <name evidence="3" type="ORF">QQX10_01305</name>
</gene>
<dbReference type="Pfam" id="PF00583">
    <property type="entry name" value="Acetyltransf_1"/>
    <property type="match status" value="1"/>
</dbReference>
<feature type="domain" description="N-acetyltransferase" evidence="1">
    <location>
        <begin position="2"/>
        <end position="156"/>
    </location>
</feature>
<dbReference type="RefSeq" id="WP_301144378.1">
    <property type="nucleotide sequence ID" value="NZ_JAUHPX010000001.1"/>
</dbReference>
<accession>A0AAW7M7D4</accession>
<dbReference type="AlphaFoldDB" id="A0AAW7M7D4"/>
<comment type="caution">
    <text evidence="3">The sequence shown here is derived from an EMBL/GenBank/DDBJ whole genome shotgun (WGS) entry which is preliminary data.</text>
</comment>
<organism evidence="3 4">
    <name type="scientific">Demequina lignilytica</name>
    <dbReference type="NCBI Taxonomy" id="3051663"/>
    <lineage>
        <taxon>Bacteria</taxon>
        <taxon>Bacillati</taxon>
        <taxon>Actinomycetota</taxon>
        <taxon>Actinomycetes</taxon>
        <taxon>Micrococcales</taxon>
        <taxon>Demequinaceae</taxon>
        <taxon>Demequina</taxon>
    </lineage>
</organism>
<dbReference type="GO" id="GO:0016747">
    <property type="term" value="F:acyltransferase activity, transferring groups other than amino-acyl groups"/>
    <property type="evidence" value="ECO:0007669"/>
    <property type="project" value="InterPro"/>
</dbReference>
<evidence type="ECO:0000313" key="3">
    <source>
        <dbReference type="EMBL" id="MDN4486795.1"/>
    </source>
</evidence>